<proteinExistence type="predicted"/>
<reference evidence="3" key="1">
    <citation type="submission" date="2021-02" db="EMBL/GenBank/DDBJ databases">
        <authorList>
            <person name="Nowell W R."/>
        </authorList>
    </citation>
    <scope>NUCLEOTIDE SEQUENCE</scope>
</reference>
<evidence type="ECO:0000313" key="4">
    <source>
        <dbReference type="Proteomes" id="UP000663823"/>
    </source>
</evidence>
<dbReference type="Proteomes" id="UP000663882">
    <property type="component" value="Unassembled WGS sequence"/>
</dbReference>
<dbReference type="Proteomes" id="UP000663889">
    <property type="component" value="Unassembled WGS sequence"/>
</dbReference>
<dbReference type="AlphaFoldDB" id="A0A819ML32"/>
<dbReference type="EMBL" id="CAJNOU010006745">
    <property type="protein sequence ID" value="CAF1511614.1"/>
    <property type="molecule type" value="Genomic_DNA"/>
</dbReference>
<sequence>MSRSLADVGWVTRNDGKRDERYRMPQVLNSDGSRDGRYNLFEQPKFSSSEMNQAGYRGMDVRARYAAADSRLEARAQELFLLGQRNFAWNSQNNDGAVPYWWRGM</sequence>
<evidence type="ECO:0000313" key="1">
    <source>
        <dbReference type="EMBL" id="CAF1352242.1"/>
    </source>
</evidence>
<dbReference type="Proteomes" id="UP000663823">
    <property type="component" value="Unassembled WGS sequence"/>
</dbReference>
<dbReference type="OrthoDB" id="10004917at2759"/>
<evidence type="ECO:0000313" key="2">
    <source>
        <dbReference type="EMBL" id="CAF1511614.1"/>
    </source>
</evidence>
<protein>
    <submittedName>
        <fullName evidence="3">Uncharacterized protein</fullName>
    </submittedName>
</protein>
<name>A0A819ML32_9BILA</name>
<evidence type="ECO:0000313" key="3">
    <source>
        <dbReference type="EMBL" id="CAF3982299.1"/>
    </source>
</evidence>
<gene>
    <name evidence="3" type="ORF">OTI717_LOCUS28015</name>
    <name evidence="1" type="ORF">RFH988_LOCUS32364</name>
    <name evidence="2" type="ORF">SEV965_LOCUS36584</name>
</gene>
<organism evidence="3 4">
    <name type="scientific">Rotaria sordida</name>
    <dbReference type="NCBI Taxonomy" id="392033"/>
    <lineage>
        <taxon>Eukaryota</taxon>
        <taxon>Metazoa</taxon>
        <taxon>Spiralia</taxon>
        <taxon>Gnathifera</taxon>
        <taxon>Rotifera</taxon>
        <taxon>Eurotatoria</taxon>
        <taxon>Bdelloidea</taxon>
        <taxon>Philodinida</taxon>
        <taxon>Philodinidae</taxon>
        <taxon>Rotaria</taxon>
    </lineage>
</organism>
<comment type="caution">
    <text evidence="3">The sequence shown here is derived from an EMBL/GenBank/DDBJ whole genome shotgun (WGS) entry which is preliminary data.</text>
</comment>
<dbReference type="EMBL" id="CAJNOO010003733">
    <property type="protein sequence ID" value="CAF1352242.1"/>
    <property type="molecule type" value="Genomic_DNA"/>
</dbReference>
<dbReference type="EMBL" id="CAJOAX010006488">
    <property type="protein sequence ID" value="CAF3982299.1"/>
    <property type="molecule type" value="Genomic_DNA"/>
</dbReference>
<accession>A0A819ML32</accession>